<evidence type="ECO:0008006" key="3">
    <source>
        <dbReference type="Google" id="ProtNLM"/>
    </source>
</evidence>
<dbReference type="SUPFAM" id="SSF56925">
    <property type="entry name" value="OMPA-like"/>
    <property type="match status" value="1"/>
</dbReference>
<proteinExistence type="predicted"/>
<accession>A0ABV9KSA1</accession>
<comment type="caution">
    <text evidence="1">The sequence shown here is derived from an EMBL/GenBank/DDBJ whole genome shotgun (WGS) entry which is preliminary data.</text>
</comment>
<dbReference type="EMBL" id="JBHSGN010000032">
    <property type="protein sequence ID" value="MFC4672853.1"/>
    <property type="molecule type" value="Genomic_DNA"/>
</dbReference>
<organism evidence="1 2">
    <name type="scientific">Dysgonomonas termitidis</name>
    <dbReference type="NCBI Taxonomy" id="1516126"/>
    <lineage>
        <taxon>Bacteria</taxon>
        <taxon>Pseudomonadati</taxon>
        <taxon>Bacteroidota</taxon>
        <taxon>Bacteroidia</taxon>
        <taxon>Bacteroidales</taxon>
        <taxon>Dysgonomonadaceae</taxon>
        <taxon>Dysgonomonas</taxon>
    </lineage>
</organism>
<dbReference type="InterPro" id="IPR011250">
    <property type="entry name" value="OMP/PagP_B-barrel"/>
</dbReference>
<evidence type="ECO:0000313" key="2">
    <source>
        <dbReference type="Proteomes" id="UP001596023"/>
    </source>
</evidence>
<gene>
    <name evidence="1" type="ORF">ACFO6W_04015</name>
</gene>
<reference evidence="2" key="1">
    <citation type="journal article" date="2019" name="Int. J. Syst. Evol. Microbiol.">
        <title>The Global Catalogue of Microorganisms (GCM) 10K type strain sequencing project: providing services to taxonomists for standard genome sequencing and annotation.</title>
        <authorList>
            <consortium name="The Broad Institute Genomics Platform"/>
            <consortium name="The Broad Institute Genome Sequencing Center for Infectious Disease"/>
            <person name="Wu L."/>
            <person name="Ma J."/>
        </authorList>
    </citation>
    <scope>NUCLEOTIDE SEQUENCE [LARGE SCALE GENOMIC DNA]</scope>
    <source>
        <strain evidence="2">CCUG 66188</strain>
    </source>
</reference>
<dbReference type="RefSeq" id="WP_379994064.1">
    <property type="nucleotide sequence ID" value="NZ_JBHSGN010000032.1"/>
</dbReference>
<evidence type="ECO:0000313" key="1">
    <source>
        <dbReference type="EMBL" id="MFC4672853.1"/>
    </source>
</evidence>
<dbReference type="Gene3D" id="2.40.160.20">
    <property type="match status" value="1"/>
</dbReference>
<dbReference type="Proteomes" id="UP001596023">
    <property type="component" value="Unassembled WGS sequence"/>
</dbReference>
<protein>
    <recommendedName>
        <fullName evidence="3">Outer membrane protein beta-barrel domain-containing protein</fullName>
    </recommendedName>
</protein>
<keyword evidence="2" id="KW-1185">Reference proteome</keyword>
<name>A0ABV9KSA1_9BACT</name>
<sequence length="216" mass="24413">MQAQFTASYSLGYATHNMDGMKSLMKTIQQSPPAFIIGAKSVDDFSTNQVIHIVDIGYRFDMHEFGLKGGGYSSTGAKLSLKDYSGEYSNRFIVNGIRAGVYYKNYFYTYRNDKEKALFSFFGEISPGLYFSEIKNKGFFIVQDEELDSFDDKYSNTSFAFLIQAGAKYYITKNINMHIALGYDFVAKVKVEDLKPKEALVDWSGIRFTGGIGFSF</sequence>